<sequence>MIKCANVVKVINIALLGVIYFMIGTTISYFYSRYIFTNYNYEKTNIENIITLMIDIGVLTIMVYIIRSGIIYFERRPKYNFLNGICGFNSAHVYRINGGIMLTFSFLIYLASSIKRKVRLIKNNL</sequence>
<name>A0A6C0BYT5_9ZZZZ</name>
<accession>A0A6C0BYT5</accession>
<protein>
    <submittedName>
        <fullName evidence="2">Uncharacterized protein</fullName>
    </submittedName>
</protein>
<keyword evidence="1" id="KW-0472">Membrane</keyword>
<organism evidence="2">
    <name type="scientific">viral metagenome</name>
    <dbReference type="NCBI Taxonomy" id="1070528"/>
    <lineage>
        <taxon>unclassified sequences</taxon>
        <taxon>metagenomes</taxon>
        <taxon>organismal metagenomes</taxon>
    </lineage>
</organism>
<evidence type="ECO:0000256" key="1">
    <source>
        <dbReference type="SAM" id="Phobius"/>
    </source>
</evidence>
<proteinExistence type="predicted"/>
<feature type="transmembrane region" description="Helical" evidence="1">
    <location>
        <begin position="12"/>
        <end position="31"/>
    </location>
</feature>
<feature type="transmembrane region" description="Helical" evidence="1">
    <location>
        <begin position="93"/>
        <end position="112"/>
    </location>
</feature>
<reference evidence="2" key="1">
    <citation type="journal article" date="2020" name="Nature">
        <title>Giant virus diversity and host interactions through global metagenomics.</title>
        <authorList>
            <person name="Schulz F."/>
            <person name="Roux S."/>
            <person name="Paez-Espino D."/>
            <person name="Jungbluth S."/>
            <person name="Walsh D.A."/>
            <person name="Denef V.J."/>
            <person name="McMahon K.D."/>
            <person name="Konstantinidis K.T."/>
            <person name="Eloe-Fadrosh E.A."/>
            <person name="Kyrpides N.C."/>
            <person name="Woyke T."/>
        </authorList>
    </citation>
    <scope>NUCLEOTIDE SEQUENCE</scope>
    <source>
        <strain evidence="2">GVMAG-M-3300020166-5</strain>
    </source>
</reference>
<keyword evidence="1" id="KW-0812">Transmembrane</keyword>
<feature type="transmembrane region" description="Helical" evidence="1">
    <location>
        <begin position="52"/>
        <end position="73"/>
    </location>
</feature>
<evidence type="ECO:0000313" key="2">
    <source>
        <dbReference type="EMBL" id="QHS96719.1"/>
    </source>
</evidence>
<keyword evidence="1" id="KW-1133">Transmembrane helix</keyword>
<dbReference type="AlphaFoldDB" id="A0A6C0BYT5"/>
<dbReference type="EMBL" id="MN739278">
    <property type="protein sequence ID" value="QHS96719.1"/>
    <property type="molecule type" value="Genomic_DNA"/>
</dbReference>